<reference evidence="1 2" key="1">
    <citation type="submission" date="2015-05" db="EMBL/GenBank/DDBJ databases">
        <authorList>
            <person name="Wang D.B."/>
            <person name="Wang M."/>
        </authorList>
    </citation>
    <scope>NUCLEOTIDE SEQUENCE [LARGE SCALE GENOMIC DNA]</scope>
</reference>
<accession>A0A0H4INR0</accession>
<organism evidence="1 2">
    <name type="scientific">Pseudoalteromonas phage H101</name>
    <dbReference type="NCBI Taxonomy" id="1654919"/>
    <lineage>
        <taxon>Viruses</taxon>
        <taxon>Duplodnaviria</taxon>
        <taxon>Heunggongvirae</taxon>
        <taxon>Uroviricota</taxon>
        <taxon>Caudoviricetes</taxon>
        <taxon>Shandongvirus</taxon>
        <taxon>Shandongvirus H101</taxon>
    </lineage>
</organism>
<keyword evidence="2" id="KW-1185">Reference proteome</keyword>
<dbReference type="GeneID" id="26796541"/>
<name>A0A0H4INR0_9CAUD</name>
<dbReference type="KEGG" id="vg:26796541"/>
<dbReference type="EMBL" id="KR534323">
    <property type="protein sequence ID" value="AKO60947.1"/>
    <property type="molecule type" value="Genomic_DNA"/>
</dbReference>
<dbReference type="Proteomes" id="UP000202763">
    <property type="component" value="Segment"/>
</dbReference>
<sequence>MDDKTKYVWKMWGKWYGYPDCCIDALCKGEQKRGGYFTGTGFVPCTECYDKPVEDVVAHIKVNRWSSEELLDWSARSYDDKEELVFIKNFWRCMGESYDRNKSN</sequence>
<evidence type="ECO:0000313" key="2">
    <source>
        <dbReference type="Proteomes" id="UP000202763"/>
    </source>
</evidence>
<evidence type="ECO:0000313" key="1">
    <source>
        <dbReference type="EMBL" id="AKO60947.1"/>
    </source>
</evidence>
<protein>
    <submittedName>
        <fullName evidence="1">Uncharacterized protein</fullName>
    </submittedName>
</protein>
<proteinExistence type="predicted"/>
<dbReference type="RefSeq" id="YP_009225480.1">
    <property type="nucleotide sequence ID" value="NC_029094.1"/>
</dbReference>